<proteinExistence type="predicted"/>
<organism evidence="2 3">
    <name type="scientific">Tichowtungia aerotolerans</name>
    <dbReference type="NCBI Taxonomy" id="2697043"/>
    <lineage>
        <taxon>Bacteria</taxon>
        <taxon>Pseudomonadati</taxon>
        <taxon>Kiritimatiellota</taxon>
        <taxon>Tichowtungiia</taxon>
        <taxon>Tichowtungiales</taxon>
        <taxon>Tichowtungiaceae</taxon>
        <taxon>Tichowtungia</taxon>
    </lineage>
</organism>
<dbReference type="AlphaFoldDB" id="A0A6P1M9E3"/>
<sequence length="265" mass="29364">MKIHSIRCIIALCGISLLAAASEQVEYLKLNRKNVPNAQTIIAACEKNLRFDTISSETQHRKARLSALMPIAKIGYSLSENSVPHYDKVDQYSYRTGYDTNPNSPSYGDPSYNQQSSRFTATGFDNVTTYDAYLEWNLENLIMNPYEVSIETAKVTQEDQVHFLVNDIAKHYAELWRALPEHADTKLSTAAALKVVEKAGILDAMSGGAITEFLMETEAPAPVVTGNGPALEKEIQQIKTNLETGKILEVSDGQDDTVEKIGEEE</sequence>
<feature type="signal peptide" evidence="1">
    <location>
        <begin position="1"/>
        <end position="21"/>
    </location>
</feature>
<gene>
    <name evidence="2" type="ORF">GT409_06820</name>
</gene>
<dbReference type="KEGG" id="taer:GT409_06820"/>
<evidence type="ECO:0000313" key="3">
    <source>
        <dbReference type="Proteomes" id="UP000464954"/>
    </source>
</evidence>
<reference evidence="2 3" key="1">
    <citation type="submission" date="2020-01" db="EMBL/GenBank/DDBJ databases">
        <title>Ponticoccus aerotolerans gen. nov., sp. nov., an anaerobic bacterium and proposal of Ponticoccusceae fam. nov., Ponticoccusles ord. nov. and Ponticoccuse classis nov. in the phylum Kiritimatiellaeota.</title>
        <authorList>
            <person name="Zhou L.Y."/>
            <person name="Du Z.J."/>
        </authorList>
    </citation>
    <scope>NUCLEOTIDE SEQUENCE [LARGE SCALE GENOMIC DNA]</scope>
    <source>
        <strain evidence="2 3">S-5007</strain>
    </source>
</reference>
<evidence type="ECO:0000256" key="1">
    <source>
        <dbReference type="SAM" id="SignalP"/>
    </source>
</evidence>
<name>A0A6P1M9E3_9BACT</name>
<dbReference type="Proteomes" id="UP000464954">
    <property type="component" value="Chromosome"/>
</dbReference>
<feature type="chain" id="PRO_5027067357" evidence="1">
    <location>
        <begin position="22"/>
        <end position="265"/>
    </location>
</feature>
<keyword evidence="1" id="KW-0732">Signal</keyword>
<dbReference type="RefSeq" id="WP_160628216.1">
    <property type="nucleotide sequence ID" value="NZ_CP047593.1"/>
</dbReference>
<protein>
    <submittedName>
        <fullName evidence="2">Uncharacterized protein</fullName>
    </submittedName>
</protein>
<keyword evidence="3" id="KW-1185">Reference proteome</keyword>
<accession>A0A6P1M9E3</accession>
<evidence type="ECO:0000313" key="2">
    <source>
        <dbReference type="EMBL" id="QHI69174.1"/>
    </source>
</evidence>
<dbReference type="EMBL" id="CP047593">
    <property type="protein sequence ID" value="QHI69174.1"/>
    <property type="molecule type" value="Genomic_DNA"/>
</dbReference>